<dbReference type="AlphaFoldDB" id="A0AAV2BK88"/>
<dbReference type="EMBL" id="CAXIEN010000401">
    <property type="protein sequence ID" value="CAL1296632.1"/>
    <property type="molecule type" value="Genomic_DNA"/>
</dbReference>
<sequence length="126" mass="14841">MSRTGKSEDFCKDYRSMIFRPRGRHDTLNQEVAYLCFQSYWILSKLRLQDEKRRFQRHPEFYSNHTQDCFNSVTSQNVQDGSLNVQDDNLNSASLSSISENVISYISGYFAKRYVLAKNLRLCYAK</sequence>
<gene>
    <name evidence="1" type="ORF">LARSCL_LOCUS19891</name>
</gene>
<evidence type="ECO:0000313" key="1">
    <source>
        <dbReference type="EMBL" id="CAL1296632.1"/>
    </source>
</evidence>
<accession>A0AAV2BK88</accession>
<name>A0AAV2BK88_9ARAC</name>
<comment type="caution">
    <text evidence="1">The sequence shown here is derived from an EMBL/GenBank/DDBJ whole genome shotgun (WGS) entry which is preliminary data.</text>
</comment>
<protein>
    <recommendedName>
        <fullName evidence="3">Ycf2</fullName>
    </recommendedName>
</protein>
<evidence type="ECO:0008006" key="3">
    <source>
        <dbReference type="Google" id="ProtNLM"/>
    </source>
</evidence>
<reference evidence="1 2" key="1">
    <citation type="submission" date="2024-04" db="EMBL/GenBank/DDBJ databases">
        <authorList>
            <person name="Rising A."/>
            <person name="Reimegard J."/>
            <person name="Sonavane S."/>
            <person name="Akerstrom W."/>
            <person name="Nylinder S."/>
            <person name="Hedman E."/>
            <person name="Kallberg Y."/>
        </authorList>
    </citation>
    <scope>NUCLEOTIDE SEQUENCE [LARGE SCALE GENOMIC DNA]</scope>
</reference>
<dbReference type="Proteomes" id="UP001497382">
    <property type="component" value="Unassembled WGS sequence"/>
</dbReference>
<proteinExistence type="predicted"/>
<keyword evidence="2" id="KW-1185">Reference proteome</keyword>
<organism evidence="1 2">
    <name type="scientific">Larinioides sclopetarius</name>
    <dbReference type="NCBI Taxonomy" id="280406"/>
    <lineage>
        <taxon>Eukaryota</taxon>
        <taxon>Metazoa</taxon>
        <taxon>Ecdysozoa</taxon>
        <taxon>Arthropoda</taxon>
        <taxon>Chelicerata</taxon>
        <taxon>Arachnida</taxon>
        <taxon>Araneae</taxon>
        <taxon>Araneomorphae</taxon>
        <taxon>Entelegynae</taxon>
        <taxon>Araneoidea</taxon>
        <taxon>Araneidae</taxon>
        <taxon>Larinioides</taxon>
    </lineage>
</organism>
<evidence type="ECO:0000313" key="2">
    <source>
        <dbReference type="Proteomes" id="UP001497382"/>
    </source>
</evidence>